<dbReference type="AlphaFoldDB" id="A0A7R9EPT3"/>
<dbReference type="Gene3D" id="2.30.29.30">
    <property type="entry name" value="Pleckstrin-homology domain (PH domain)/Phosphotyrosine-binding domain (PTB)"/>
    <property type="match status" value="1"/>
</dbReference>
<feature type="region of interest" description="Disordered" evidence="1">
    <location>
        <begin position="1"/>
        <end position="47"/>
    </location>
</feature>
<dbReference type="InterPro" id="IPR011993">
    <property type="entry name" value="PH-like_dom_sf"/>
</dbReference>
<protein>
    <submittedName>
        <fullName evidence="2">Uncharacterized protein</fullName>
    </submittedName>
</protein>
<evidence type="ECO:0000256" key="1">
    <source>
        <dbReference type="SAM" id="MobiDB-lite"/>
    </source>
</evidence>
<proteinExistence type="predicted"/>
<dbReference type="GO" id="GO:0006357">
    <property type="term" value="P:regulation of transcription by RNA polymerase II"/>
    <property type="evidence" value="ECO:0007669"/>
    <property type="project" value="InterPro"/>
</dbReference>
<reference evidence="2" key="1">
    <citation type="submission" date="2020-11" db="EMBL/GenBank/DDBJ databases">
        <authorList>
            <person name="Tran Van P."/>
        </authorList>
    </citation>
    <scope>NUCLEOTIDE SEQUENCE</scope>
</reference>
<feature type="region of interest" description="Disordered" evidence="1">
    <location>
        <begin position="69"/>
        <end position="98"/>
    </location>
</feature>
<sequence length="401" mass="44879">MDVFKRPHTPLPQNDRPLLLQQRRMKTSQYASCPQLEEEHKDPPTLEEQGIHQLTIKYDSYQGLLRRRVSSVGESDVTTSDETSASGGTEEDSDGQDRLQVTERERLQVETFFKGLKTQVFVCGSLANLYLGSTASDGQWELSHTGIPVVILDTGETRSRRRRRIQLLLAERGTCFTLWQDTIDNLSSYRVAGEAFHTLHMSVDHSRLAGLSFDCPGSAADLWTHLERLTADPHNISLSVPGRRKPKRGPKPASLPNKSQISQPCCFQHITSVEAGDKDRYISLRSLVSVVRESKVDKQASPLSALSSESQTNRDSAEALLIRFAYFVRVQCQQPLWASLANVRVGWGNTKQTEDEGMPLPPHLVEVRAGKSPLTEVRGQHCGSWLTVPIKPILVRLNLVH</sequence>
<accession>A0A7R9EPT3</accession>
<dbReference type="InterPro" id="IPR039142">
    <property type="entry name" value="NRF1/Ewg"/>
</dbReference>
<dbReference type="PANTHER" id="PTHR20338">
    <property type="entry name" value="NUCLEAR RESPIRATORY FACTOR 1"/>
    <property type="match status" value="1"/>
</dbReference>
<organism evidence="2">
    <name type="scientific">Timema bartmani</name>
    <dbReference type="NCBI Taxonomy" id="61472"/>
    <lineage>
        <taxon>Eukaryota</taxon>
        <taxon>Metazoa</taxon>
        <taxon>Ecdysozoa</taxon>
        <taxon>Arthropoda</taxon>
        <taxon>Hexapoda</taxon>
        <taxon>Insecta</taxon>
        <taxon>Pterygota</taxon>
        <taxon>Neoptera</taxon>
        <taxon>Polyneoptera</taxon>
        <taxon>Phasmatodea</taxon>
        <taxon>Timematodea</taxon>
        <taxon>Timematoidea</taxon>
        <taxon>Timematidae</taxon>
        <taxon>Timema</taxon>
    </lineage>
</organism>
<feature type="compositionally biased region" description="Polar residues" evidence="1">
    <location>
        <begin position="72"/>
        <end position="87"/>
    </location>
</feature>
<dbReference type="FunFam" id="2.30.29.30:FF:000362">
    <property type="entry name" value="Uncharacterized protein, isoform B"/>
    <property type="match status" value="1"/>
</dbReference>
<dbReference type="GO" id="GO:0003700">
    <property type="term" value="F:DNA-binding transcription factor activity"/>
    <property type="evidence" value="ECO:0007669"/>
    <property type="project" value="InterPro"/>
</dbReference>
<dbReference type="EMBL" id="OD564614">
    <property type="protein sequence ID" value="CAD7439161.1"/>
    <property type="molecule type" value="Genomic_DNA"/>
</dbReference>
<gene>
    <name evidence="2" type="ORF">TBIB3V08_LOCUS1738</name>
</gene>
<evidence type="ECO:0000313" key="2">
    <source>
        <dbReference type="EMBL" id="CAD7439161.1"/>
    </source>
</evidence>
<feature type="region of interest" description="Disordered" evidence="1">
    <location>
        <begin position="235"/>
        <end position="260"/>
    </location>
</feature>
<name>A0A7R9EPT3_9NEOP</name>